<organism evidence="3 4">
    <name type="scientific">Candidatus Cyrtobacter comes</name>
    <dbReference type="NCBI Taxonomy" id="675776"/>
    <lineage>
        <taxon>Bacteria</taxon>
        <taxon>Pseudomonadati</taxon>
        <taxon>Pseudomonadota</taxon>
        <taxon>Alphaproteobacteria</taxon>
        <taxon>Rickettsiales</taxon>
        <taxon>Candidatus Midichloriaceae</taxon>
        <taxon>Candidatus Cyrtobacter</taxon>
    </lineage>
</organism>
<evidence type="ECO:0000259" key="1">
    <source>
        <dbReference type="Pfam" id="PF01368"/>
    </source>
</evidence>
<gene>
    <name evidence="3" type="ORF">Cyrtocomes_00996</name>
</gene>
<name>A0ABU5L9M4_9RICK</name>
<dbReference type="Gene3D" id="3.90.1640.30">
    <property type="match status" value="1"/>
</dbReference>
<evidence type="ECO:0000313" key="4">
    <source>
        <dbReference type="Proteomes" id="UP001293791"/>
    </source>
</evidence>
<dbReference type="PANTHER" id="PTHR30255:SF2">
    <property type="entry name" value="SINGLE-STRANDED-DNA-SPECIFIC EXONUCLEASE RECJ"/>
    <property type="match status" value="1"/>
</dbReference>
<proteinExistence type="predicted"/>
<dbReference type="SUPFAM" id="SSF64182">
    <property type="entry name" value="DHH phosphoesterases"/>
    <property type="match status" value="1"/>
</dbReference>
<keyword evidence="3" id="KW-0540">Nuclease</keyword>
<dbReference type="InterPro" id="IPR038763">
    <property type="entry name" value="DHH_sf"/>
</dbReference>
<feature type="domain" description="DDH" evidence="1">
    <location>
        <begin position="84"/>
        <end position="239"/>
    </location>
</feature>
<keyword evidence="3" id="KW-0378">Hydrolase</keyword>
<dbReference type="EMBL" id="JARGYT010000072">
    <property type="protein sequence ID" value="MDZ5762605.1"/>
    <property type="molecule type" value="Genomic_DNA"/>
</dbReference>
<dbReference type="Gene3D" id="3.10.310.30">
    <property type="match status" value="1"/>
</dbReference>
<reference evidence="3 4" key="1">
    <citation type="submission" date="2023-02" db="EMBL/GenBank/DDBJ databases">
        <title>Host association and intracellularity evolved multiple times independently in the Rickettsiales.</title>
        <authorList>
            <person name="Castelli M."/>
            <person name="Nardi T."/>
            <person name="Gammuto L."/>
            <person name="Bellinzona G."/>
            <person name="Sabaneyeva E."/>
            <person name="Potekhin A."/>
            <person name="Serra V."/>
            <person name="Petroni G."/>
            <person name="Sassera D."/>
        </authorList>
    </citation>
    <scope>NUCLEOTIDE SEQUENCE [LARGE SCALE GENOMIC DNA]</scope>
    <source>
        <strain evidence="3 4">BOD18</strain>
    </source>
</reference>
<dbReference type="Pfam" id="PF01368">
    <property type="entry name" value="DHH"/>
    <property type="match status" value="1"/>
</dbReference>
<evidence type="ECO:0000313" key="3">
    <source>
        <dbReference type="EMBL" id="MDZ5762605.1"/>
    </source>
</evidence>
<feature type="domain" description="DHHA1" evidence="2">
    <location>
        <begin position="360"/>
        <end position="451"/>
    </location>
</feature>
<keyword evidence="3" id="KW-0269">Exonuclease</keyword>
<comment type="caution">
    <text evidence="3">The sequence shown here is derived from an EMBL/GenBank/DDBJ whole genome shotgun (WGS) entry which is preliminary data.</text>
</comment>
<dbReference type="InterPro" id="IPR001667">
    <property type="entry name" value="DDH_dom"/>
</dbReference>
<dbReference type="InterPro" id="IPR051673">
    <property type="entry name" value="SSDNA_exonuclease_RecJ"/>
</dbReference>
<dbReference type="Proteomes" id="UP001293791">
    <property type="component" value="Unassembled WGS sequence"/>
</dbReference>
<dbReference type="GO" id="GO:0004527">
    <property type="term" value="F:exonuclease activity"/>
    <property type="evidence" value="ECO:0007669"/>
    <property type="project" value="UniProtKB-KW"/>
</dbReference>
<dbReference type="InterPro" id="IPR004610">
    <property type="entry name" value="RecJ"/>
</dbReference>
<dbReference type="InterPro" id="IPR003156">
    <property type="entry name" value="DHHA1_dom"/>
</dbReference>
<keyword evidence="4" id="KW-1185">Reference proteome</keyword>
<dbReference type="Pfam" id="PF02272">
    <property type="entry name" value="DHHA1"/>
    <property type="match status" value="1"/>
</dbReference>
<accession>A0ABU5L9M4</accession>
<protein>
    <submittedName>
        <fullName evidence="3">Single-stranded-DNA-specific exonuclease RecJ</fullName>
    </submittedName>
</protein>
<dbReference type="PANTHER" id="PTHR30255">
    <property type="entry name" value="SINGLE-STRANDED-DNA-SPECIFIC EXONUCLEASE RECJ"/>
    <property type="match status" value="1"/>
</dbReference>
<sequence length="584" mass="65433">MVSMRNLKWSVKKENERVKELLKQKLKISDILSKLLVNRHILSEESANLFLKAKLYDTLPSPFILQDMQKAVARTADAILSGQKITIFADYDVDGASSAAVLFKFLEKINFKPDVYIPDRIKEGYGPSKIAFEQIIKKGADLIITLDCGVSAHEPIELANSNDIDVIVIDHHMVPDILPNAHSIINPKRPDDLYPYKEIAAVTVTFLFIIALKKELVCREYLKEDIDLMQFLDLVALGTICDVMPLININRIFVKKGLSLINKRQNKGIAELIDISNIKNKITESHICYALGPRINAGGRLSRSELGTMLLTSNDYLKARSIAIELNKLNLERREIEKAAVEEAVQYIESQIKDGDPLVFAYGEWYIGIVGIIASRLKDKYKRPAVVISCKEDGSCSGSARSIPGVDFGKIINLAKDNFILLTGGGHAMAGGFSLKKENIEKFKEYIIERILKYCNASEALELASFLDIDMLISTSAVNESILVDIEALSPFGPHNEIPKFAILDVKLQCIDIKTDNFARLKVSDVFMGSSVSSLYCSIFIQNTDEMKRLQDLLGKNVSISGYIQRDRSDRADFIIEDIIYEQL</sequence>
<evidence type="ECO:0000259" key="2">
    <source>
        <dbReference type="Pfam" id="PF02272"/>
    </source>
</evidence>
<dbReference type="NCBIfam" id="TIGR00644">
    <property type="entry name" value="recJ"/>
    <property type="match status" value="1"/>
</dbReference>